<keyword evidence="4" id="KW-1185">Reference proteome</keyword>
<keyword evidence="1" id="KW-0812">Transmembrane</keyword>
<evidence type="ECO:0000256" key="1">
    <source>
        <dbReference type="SAM" id="Phobius"/>
    </source>
</evidence>
<protein>
    <submittedName>
        <fullName evidence="3">DUF1648 domain-containing protein</fullName>
    </submittedName>
</protein>
<dbReference type="Pfam" id="PF07853">
    <property type="entry name" value="DUF1648"/>
    <property type="match status" value="1"/>
</dbReference>
<dbReference type="InterPro" id="IPR012867">
    <property type="entry name" value="DUF1648"/>
</dbReference>
<reference evidence="4" key="1">
    <citation type="journal article" date="2019" name="Int. J. Syst. Evol. Microbiol.">
        <title>The Global Catalogue of Microorganisms (GCM) 10K type strain sequencing project: providing services to taxonomists for standard genome sequencing and annotation.</title>
        <authorList>
            <consortium name="The Broad Institute Genomics Platform"/>
            <consortium name="The Broad Institute Genome Sequencing Center for Infectious Disease"/>
            <person name="Wu L."/>
            <person name="Ma J."/>
        </authorList>
    </citation>
    <scope>NUCLEOTIDE SEQUENCE [LARGE SCALE GENOMIC DNA]</scope>
    <source>
        <strain evidence="4">CGMCC 1.12376</strain>
    </source>
</reference>
<keyword evidence="1" id="KW-1133">Transmembrane helix</keyword>
<dbReference type="Proteomes" id="UP001597221">
    <property type="component" value="Unassembled WGS sequence"/>
</dbReference>
<name>A0ABW4HWI6_9BACI</name>
<feature type="transmembrane region" description="Helical" evidence="1">
    <location>
        <begin position="52"/>
        <end position="72"/>
    </location>
</feature>
<feature type="transmembrane region" description="Helical" evidence="1">
    <location>
        <begin position="130"/>
        <end position="150"/>
    </location>
</feature>
<gene>
    <name evidence="3" type="ORF">ACFSBH_18865</name>
</gene>
<dbReference type="RefSeq" id="WP_379599119.1">
    <property type="nucleotide sequence ID" value="NZ_JBHUDE010000161.1"/>
</dbReference>
<evidence type="ECO:0000313" key="4">
    <source>
        <dbReference type="Proteomes" id="UP001597221"/>
    </source>
</evidence>
<accession>A0ABW4HWI6</accession>
<feature type="transmembrane region" description="Helical" evidence="1">
    <location>
        <begin position="7"/>
        <end position="28"/>
    </location>
</feature>
<keyword evidence="1" id="KW-0472">Membrane</keyword>
<feature type="transmembrane region" description="Helical" evidence="1">
    <location>
        <begin position="97"/>
        <end position="118"/>
    </location>
</feature>
<organism evidence="3 4">
    <name type="scientific">Oceanobacillus luteolus</name>
    <dbReference type="NCBI Taxonomy" id="1274358"/>
    <lineage>
        <taxon>Bacteria</taxon>
        <taxon>Bacillati</taxon>
        <taxon>Bacillota</taxon>
        <taxon>Bacilli</taxon>
        <taxon>Bacillales</taxon>
        <taxon>Bacillaceae</taxon>
        <taxon>Oceanobacillus</taxon>
    </lineage>
</organism>
<evidence type="ECO:0000259" key="2">
    <source>
        <dbReference type="Pfam" id="PF07853"/>
    </source>
</evidence>
<comment type="caution">
    <text evidence="3">The sequence shown here is derived from an EMBL/GenBank/DDBJ whole genome shotgun (WGS) entry which is preliminary data.</text>
</comment>
<evidence type="ECO:0000313" key="3">
    <source>
        <dbReference type="EMBL" id="MFD1609685.1"/>
    </source>
</evidence>
<dbReference type="EMBL" id="JBHUDE010000161">
    <property type="protein sequence ID" value="MFD1609685.1"/>
    <property type="molecule type" value="Genomic_DNA"/>
</dbReference>
<sequence>MNNRLKITLFTISIAIFGFHMFHLFYLWPNIPERIAIHFTGSGTADNWGSKYFLLAIPVLSILIWLFIGFLVKRPEKMNYINLTEANKEIQYKRMEIVMLLLQNVSFIAFILINEAMLRNAVGMASELPFYLALILLAICVVAPFYLLIWSATLKY</sequence>
<proteinExistence type="predicted"/>
<feature type="domain" description="DUF1648" evidence="2">
    <location>
        <begin position="21"/>
        <end position="61"/>
    </location>
</feature>